<comment type="subcellular location">
    <subcellularLocation>
        <location evidence="6">Nucleus</location>
    </subcellularLocation>
    <subcellularLocation>
        <location evidence="6">Cytoplasm</location>
    </subcellularLocation>
</comment>
<dbReference type="GO" id="GO:0043130">
    <property type="term" value="F:ubiquitin binding"/>
    <property type="evidence" value="ECO:0007669"/>
    <property type="project" value="UniProtKB-UniRule"/>
</dbReference>
<dbReference type="SMART" id="SM00213">
    <property type="entry name" value="UBQ"/>
    <property type="match status" value="1"/>
</dbReference>
<dbReference type="SMART" id="SM00727">
    <property type="entry name" value="STI1"/>
    <property type="match status" value="1"/>
</dbReference>
<dbReference type="FunFam" id="1.10.8.10:FF:000003">
    <property type="entry name" value="UV excision repair protein RAD23 homolog"/>
    <property type="match status" value="1"/>
</dbReference>
<keyword evidence="6" id="KW-0963">Cytoplasm</keyword>
<dbReference type="SUPFAM" id="SSF54236">
    <property type="entry name" value="Ubiquitin-like"/>
    <property type="match status" value="1"/>
</dbReference>
<evidence type="ECO:0000259" key="8">
    <source>
        <dbReference type="PROSITE" id="PS50030"/>
    </source>
</evidence>
<gene>
    <name evidence="11" type="primary">LOC116200286</name>
</gene>
<dbReference type="Pfam" id="PF09280">
    <property type="entry name" value="XPC-binding"/>
    <property type="match status" value="1"/>
</dbReference>
<protein>
    <recommendedName>
        <fullName evidence="6">Ubiquitin receptor RAD23</fullName>
    </recommendedName>
    <alternativeName>
        <fullName evidence="6">DNA repair protein RAD23</fullName>
    </alternativeName>
</protein>
<feature type="region of interest" description="Disordered" evidence="7">
    <location>
        <begin position="80"/>
        <end position="143"/>
    </location>
</feature>
<dbReference type="Pfam" id="PF00627">
    <property type="entry name" value="UBA"/>
    <property type="match status" value="2"/>
</dbReference>
<dbReference type="RefSeq" id="XP_031386983.1">
    <property type="nucleotide sequence ID" value="XM_031531123.1"/>
</dbReference>
<evidence type="ECO:0000256" key="7">
    <source>
        <dbReference type="SAM" id="MobiDB-lite"/>
    </source>
</evidence>
<dbReference type="PROSITE" id="PS50053">
    <property type="entry name" value="UBIQUITIN_2"/>
    <property type="match status" value="1"/>
</dbReference>
<feature type="compositionally biased region" description="Polar residues" evidence="7">
    <location>
        <begin position="220"/>
        <end position="229"/>
    </location>
</feature>
<dbReference type="PRINTS" id="PR01839">
    <property type="entry name" value="RAD23PROTEIN"/>
</dbReference>
<dbReference type="PANTHER" id="PTHR10621:SF35">
    <property type="entry name" value="UBIQUITIN RECEPTOR RAD23C"/>
    <property type="match status" value="1"/>
</dbReference>
<dbReference type="GO" id="GO:0031593">
    <property type="term" value="F:polyubiquitin modification-dependent protein binding"/>
    <property type="evidence" value="ECO:0007669"/>
    <property type="project" value="UniProtKB-UniRule"/>
</dbReference>
<comment type="similarity">
    <text evidence="1 6">Belongs to the RAD23 family.</text>
</comment>
<dbReference type="GeneID" id="116200286"/>
<comment type="function">
    <text evidence="6">Multiubiquitin chain receptor involved in modulation of proteasomal degradation. Involved in nucleotide excision repair.</text>
</comment>
<dbReference type="GO" id="GO:0070628">
    <property type="term" value="F:proteasome binding"/>
    <property type="evidence" value="ECO:0007669"/>
    <property type="project" value="TreeGrafter"/>
</dbReference>
<dbReference type="GO" id="GO:0043161">
    <property type="term" value="P:proteasome-mediated ubiquitin-dependent protein catabolic process"/>
    <property type="evidence" value="ECO:0007669"/>
    <property type="project" value="UniProtKB-UniRule"/>
</dbReference>
<feature type="domain" description="UBA" evidence="8">
    <location>
        <begin position="161"/>
        <end position="204"/>
    </location>
</feature>
<dbReference type="InterPro" id="IPR009060">
    <property type="entry name" value="UBA-like_sf"/>
</dbReference>
<accession>A0A6P8D6L6</accession>
<dbReference type="NCBIfam" id="TIGR00601">
    <property type="entry name" value="rad23"/>
    <property type="match status" value="1"/>
</dbReference>
<dbReference type="OrthoDB" id="419317at2759"/>
<feature type="compositionally biased region" description="Pro residues" evidence="7">
    <location>
        <begin position="93"/>
        <end position="112"/>
    </location>
</feature>
<evidence type="ECO:0000256" key="5">
    <source>
        <dbReference type="ARBA" id="ARBA00023242"/>
    </source>
</evidence>
<dbReference type="Gene3D" id="1.10.8.10">
    <property type="entry name" value="DNA helicase RuvA subunit, C-terminal domain"/>
    <property type="match status" value="2"/>
</dbReference>
<dbReference type="InterPro" id="IPR004806">
    <property type="entry name" value="Rad23"/>
</dbReference>
<dbReference type="GO" id="GO:0005829">
    <property type="term" value="C:cytosol"/>
    <property type="evidence" value="ECO:0007669"/>
    <property type="project" value="TreeGrafter"/>
</dbReference>
<evidence type="ECO:0000256" key="3">
    <source>
        <dbReference type="ARBA" id="ARBA00022763"/>
    </source>
</evidence>
<keyword evidence="2" id="KW-0677">Repeat</keyword>
<dbReference type="GO" id="GO:0003684">
    <property type="term" value="F:damaged DNA binding"/>
    <property type="evidence" value="ECO:0007669"/>
    <property type="project" value="UniProtKB-UniRule"/>
</dbReference>
<proteinExistence type="inferred from homology"/>
<dbReference type="PANTHER" id="PTHR10621">
    <property type="entry name" value="UV EXCISION REPAIR PROTEIN RAD23"/>
    <property type="match status" value="1"/>
</dbReference>
<sequence>MKVSVKNLKGARFDVEVKPEDTVADVKKSIESSQGADVYPASQQVLIHQGQILKDGTTLDENNVTESSFIVIMLGKNKGSTGEGSTASAAPPTKAPQPTMPPSAPIRPPEAPQAPVAAPTDRPASATTPAPSPSPSPVSLVPAGSEADVYGQAASNLVSGSNLEGTIQQILDMGGGSWDKATVVRALRAAYNNPERAVEYLYSGIPEQAEVPPVAQVPPSGQTADSTAQTTESSEPTPATSTGPNANPLNLFPQGLPSTGTGGTGAAGAGTFNFLRDNPQFQALRTMVQANPQILQPMLQELGKQNPELVRLVQGHQAEFLRLINEPGEGEEGNVLGQLAASMPQGIQVTPEEHEAIERLEAMGFDHAIVLQVFFACNKNEELAANYLLDHMHEFDD</sequence>
<dbReference type="GO" id="GO:0006289">
    <property type="term" value="P:nucleotide-excision repair"/>
    <property type="evidence" value="ECO:0007669"/>
    <property type="project" value="UniProtKB-UniRule"/>
</dbReference>
<dbReference type="Gene3D" id="3.10.20.90">
    <property type="entry name" value="Phosphatidylinositol 3-kinase Catalytic Subunit, Chain A, domain 1"/>
    <property type="match status" value="1"/>
</dbReference>
<feature type="region of interest" description="Disordered" evidence="7">
    <location>
        <begin position="212"/>
        <end position="250"/>
    </location>
</feature>
<evidence type="ECO:0000259" key="9">
    <source>
        <dbReference type="PROSITE" id="PS50053"/>
    </source>
</evidence>
<dbReference type="SMART" id="SM00165">
    <property type="entry name" value="UBA"/>
    <property type="match status" value="2"/>
</dbReference>
<feature type="domain" description="UBA" evidence="8">
    <location>
        <begin position="351"/>
        <end position="391"/>
    </location>
</feature>
<name>A0A6P8D6L6_PUNGR</name>
<reference evidence="11" key="2">
    <citation type="submission" date="2025-08" db="UniProtKB">
        <authorList>
            <consortium name="RefSeq"/>
        </authorList>
    </citation>
    <scope>IDENTIFICATION</scope>
    <source>
        <tissue evidence="11">Leaf</tissue>
    </source>
</reference>
<keyword evidence="5 6" id="KW-0539">Nucleus</keyword>
<feature type="compositionally biased region" description="Low complexity" evidence="7">
    <location>
        <begin position="113"/>
        <end position="129"/>
    </location>
</feature>
<evidence type="ECO:0000313" key="11">
    <source>
        <dbReference type="RefSeq" id="XP_031386983.1"/>
    </source>
</evidence>
<dbReference type="InterPro" id="IPR015360">
    <property type="entry name" value="XPC-bd"/>
</dbReference>
<dbReference type="AlphaFoldDB" id="A0A6P8D6L6"/>
<reference evidence="10" key="1">
    <citation type="journal article" date="2020" name="Plant Biotechnol. J.">
        <title>The pomegranate (Punica granatum L.) draft genome dissects genetic divergence between soft- and hard-seeded cultivars.</title>
        <authorList>
            <person name="Luo X."/>
            <person name="Li H."/>
            <person name="Wu Z."/>
            <person name="Yao W."/>
            <person name="Zhao P."/>
            <person name="Cao D."/>
            <person name="Yu H."/>
            <person name="Li K."/>
            <person name="Poudel K."/>
            <person name="Zhao D."/>
            <person name="Zhang F."/>
            <person name="Xia X."/>
            <person name="Chen L."/>
            <person name="Wang Q."/>
            <person name="Jing D."/>
            <person name="Cao S."/>
        </authorList>
    </citation>
    <scope>NUCLEOTIDE SEQUENCE [LARGE SCALE GENOMIC DNA]</scope>
    <source>
        <strain evidence="10">cv. Tunisia</strain>
    </source>
</reference>
<organism evidence="10 11">
    <name type="scientific">Punica granatum</name>
    <name type="common">Pomegranate</name>
    <dbReference type="NCBI Taxonomy" id="22663"/>
    <lineage>
        <taxon>Eukaryota</taxon>
        <taxon>Viridiplantae</taxon>
        <taxon>Streptophyta</taxon>
        <taxon>Embryophyta</taxon>
        <taxon>Tracheophyta</taxon>
        <taxon>Spermatophyta</taxon>
        <taxon>Magnoliopsida</taxon>
        <taxon>eudicotyledons</taxon>
        <taxon>Gunneridae</taxon>
        <taxon>Pentapetalae</taxon>
        <taxon>rosids</taxon>
        <taxon>malvids</taxon>
        <taxon>Myrtales</taxon>
        <taxon>Lythraceae</taxon>
        <taxon>Punica</taxon>
    </lineage>
</organism>
<keyword evidence="4 6" id="KW-0234">DNA repair</keyword>
<dbReference type="InterPro" id="IPR000626">
    <property type="entry name" value="Ubiquitin-like_dom"/>
</dbReference>
<evidence type="ECO:0000256" key="1">
    <source>
        <dbReference type="ARBA" id="ARBA00009878"/>
    </source>
</evidence>
<dbReference type="FunFam" id="1.10.8.10:FF:000002">
    <property type="entry name" value="UV excision repair protein RAD23 homolog"/>
    <property type="match status" value="1"/>
</dbReference>
<dbReference type="FunFam" id="1.10.10.540:FF:000001">
    <property type="entry name" value="UV excision repair protein RAD23 B"/>
    <property type="match status" value="1"/>
</dbReference>
<evidence type="ECO:0000256" key="2">
    <source>
        <dbReference type="ARBA" id="ARBA00022737"/>
    </source>
</evidence>
<dbReference type="SUPFAM" id="SSF101238">
    <property type="entry name" value="XPC-binding domain"/>
    <property type="match status" value="1"/>
</dbReference>
<dbReference type="PROSITE" id="PS50030">
    <property type="entry name" value="UBA"/>
    <property type="match status" value="2"/>
</dbReference>
<dbReference type="SUPFAM" id="SSF46934">
    <property type="entry name" value="UBA-like"/>
    <property type="match status" value="2"/>
</dbReference>
<dbReference type="InterPro" id="IPR006636">
    <property type="entry name" value="STI1_HS-bd"/>
</dbReference>
<dbReference type="CDD" id="cd01805">
    <property type="entry name" value="Ubl_Rad23"/>
    <property type="match status" value="1"/>
</dbReference>
<dbReference type="InterPro" id="IPR015940">
    <property type="entry name" value="UBA"/>
</dbReference>
<dbReference type="Pfam" id="PF00240">
    <property type="entry name" value="ubiquitin"/>
    <property type="match status" value="1"/>
</dbReference>
<evidence type="ECO:0000313" key="10">
    <source>
        <dbReference type="Proteomes" id="UP000515151"/>
    </source>
</evidence>
<evidence type="ECO:0000256" key="4">
    <source>
        <dbReference type="ARBA" id="ARBA00023204"/>
    </source>
</evidence>
<dbReference type="GO" id="GO:0005654">
    <property type="term" value="C:nucleoplasm"/>
    <property type="evidence" value="ECO:0007669"/>
    <property type="project" value="TreeGrafter"/>
</dbReference>
<dbReference type="InterPro" id="IPR036353">
    <property type="entry name" value="XPC-bd_sf"/>
</dbReference>
<evidence type="ECO:0000256" key="6">
    <source>
        <dbReference type="RuleBase" id="RU367049"/>
    </source>
</evidence>
<dbReference type="Proteomes" id="UP000515151">
    <property type="component" value="Chromosome 3"/>
</dbReference>
<dbReference type="CDD" id="cd14379">
    <property type="entry name" value="UBA1_Rad23_plant"/>
    <property type="match status" value="1"/>
</dbReference>
<feature type="domain" description="Ubiquitin-like" evidence="9">
    <location>
        <begin position="1"/>
        <end position="79"/>
    </location>
</feature>
<keyword evidence="3 6" id="KW-0227">DNA damage</keyword>
<dbReference type="FunFam" id="3.10.20.90:FF:000069">
    <property type="entry name" value="UV excision repair protein RAD23"/>
    <property type="match status" value="1"/>
</dbReference>
<feature type="compositionally biased region" description="Low complexity" evidence="7">
    <location>
        <begin position="230"/>
        <end position="242"/>
    </location>
</feature>
<dbReference type="InterPro" id="IPR029071">
    <property type="entry name" value="Ubiquitin-like_domsf"/>
</dbReference>
<keyword evidence="10" id="KW-1185">Reference proteome</keyword>
<dbReference type="Gene3D" id="1.10.10.540">
    <property type="entry name" value="XPC-binding domain"/>
    <property type="match status" value="1"/>
</dbReference>